<dbReference type="InterPro" id="IPR005148">
    <property type="entry name" value="Arg-tRNA-synth_N"/>
</dbReference>
<dbReference type="InterPro" id="IPR008909">
    <property type="entry name" value="DALR_anticod-bd"/>
</dbReference>
<evidence type="ECO:0000256" key="9">
    <source>
        <dbReference type="ARBA" id="ARBA00023146"/>
    </source>
</evidence>
<comment type="caution">
    <text evidence="15">The sequence shown here is derived from an EMBL/GenBank/DDBJ whole genome shotgun (WGS) entry which is preliminary data.</text>
</comment>
<dbReference type="Pfam" id="PF05746">
    <property type="entry name" value="DALR_1"/>
    <property type="match status" value="1"/>
</dbReference>
<dbReference type="RefSeq" id="WP_163096079.1">
    <property type="nucleotide sequence ID" value="NZ_CP127523.1"/>
</dbReference>
<keyword evidence="5 11" id="KW-0436">Ligase</keyword>
<evidence type="ECO:0000256" key="6">
    <source>
        <dbReference type="ARBA" id="ARBA00022741"/>
    </source>
</evidence>
<dbReference type="Gene3D" id="3.40.50.620">
    <property type="entry name" value="HUPs"/>
    <property type="match status" value="1"/>
</dbReference>
<accession>A0A845U9Y6</accession>
<gene>
    <name evidence="11" type="primary">argS</name>
    <name evidence="15" type="ORF">GL267_02170</name>
</gene>
<dbReference type="InterPro" id="IPR036695">
    <property type="entry name" value="Arg-tRNA-synth_N_sf"/>
</dbReference>
<sequence length="580" mass="64320">MKAFVSQALQGALQQLHAQGSIPGIPATLELDRPKQGEHGHLASNIALLLARIAGRKPRDLAAEIVAALPASEWIARAEIAGPGFINFFLQPAAFHTVIRQVRAEREGFGANRSGAGQRLQLEFVSANPTGPLHVGHGRGAAYGASLANILRFNGYDIFCEYYVNDAGRQMDILAASVYLRYLEAAQALPWPFPSNTYRGEYVRAVATRLRERVGNRLLYAATGLPDLPKIGDGDLAIDTLIAHLKQSLGEDYRVLHSAGLDEILDDIRDDLIGFGVHYERWYSEHSLMNTGAVDAAVAALEAAGHCYIHEGALWFRATAFGDDKDRVLRRDNGAYTYFASDVAYHAEKFARGFTRIIDMWGADHHGYVPRVKAALRALGLDDQCLEVVLVQFAVLYRGTEKVSMSTRAGEFVTLRALREEVGNDAARFFYVLRRADQHLDFDLELAKKHSEENPVFYIQYAHARVYSLLRQTTEKGLSLPPAAGSIDLEPLQDPREWALADTLWRFPEVVATAARDREPHQIAFYLRDLAAAFHTYYNSTRILVDDTPLRHARLTLCTAVAQSIANGLRLLGVSAPEQM</sequence>
<dbReference type="SMART" id="SM01016">
    <property type="entry name" value="Arg_tRNA_synt_N"/>
    <property type="match status" value="1"/>
</dbReference>
<proteinExistence type="inferred from homology"/>
<organism evidence="15">
    <name type="scientific">Acidithiobacillus ferrianus</name>
    <dbReference type="NCBI Taxonomy" id="2678518"/>
    <lineage>
        <taxon>Bacteria</taxon>
        <taxon>Pseudomonadati</taxon>
        <taxon>Pseudomonadota</taxon>
        <taxon>Acidithiobacillia</taxon>
        <taxon>Acidithiobacillales</taxon>
        <taxon>Acidithiobacillaceae</taxon>
        <taxon>Acidithiobacillus</taxon>
    </lineage>
</organism>
<evidence type="ECO:0000256" key="3">
    <source>
        <dbReference type="ARBA" id="ARBA00011245"/>
    </source>
</evidence>
<feature type="domain" description="DALR anticodon binding" evidence="13">
    <location>
        <begin position="459"/>
        <end position="580"/>
    </location>
</feature>
<evidence type="ECO:0000256" key="5">
    <source>
        <dbReference type="ARBA" id="ARBA00022598"/>
    </source>
</evidence>
<comment type="subunit">
    <text evidence="3 11">Monomer.</text>
</comment>
<dbReference type="InterPro" id="IPR035684">
    <property type="entry name" value="ArgRS_core"/>
</dbReference>
<dbReference type="CDD" id="cd07956">
    <property type="entry name" value="Anticodon_Ia_Arg"/>
    <property type="match status" value="1"/>
</dbReference>
<dbReference type="GO" id="GO:0004814">
    <property type="term" value="F:arginine-tRNA ligase activity"/>
    <property type="evidence" value="ECO:0007669"/>
    <property type="project" value="UniProtKB-UniRule"/>
</dbReference>
<dbReference type="GO" id="GO:0005737">
    <property type="term" value="C:cytoplasm"/>
    <property type="evidence" value="ECO:0007669"/>
    <property type="project" value="UniProtKB-SubCell"/>
</dbReference>
<evidence type="ECO:0000259" key="14">
    <source>
        <dbReference type="SMART" id="SM01016"/>
    </source>
</evidence>
<evidence type="ECO:0000256" key="12">
    <source>
        <dbReference type="RuleBase" id="RU363038"/>
    </source>
</evidence>
<evidence type="ECO:0000256" key="1">
    <source>
        <dbReference type="ARBA" id="ARBA00004496"/>
    </source>
</evidence>
<dbReference type="InterPro" id="IPR001278">
    <property type="entry name" value="Arg-tRNA-ligase"/>
</dbReference>
<dbReference type="PANTHER" id="PTHR11956">
    <property type="entry name" value="ARGINYL-TRNA SYNTHETASE"/>
    <property type="match status" value="1"/>
</dbReference>
<dbReference type="EMBL" id="WNJL01000011">
    <property type="protein sequence ID" value="NDU41490.1"/>
    <property type="molecule type" value="Genomic_DNA"/>
</dbReference>
<evidence type="ECO:0000256" key="8">
    <source>
        <dbReference type="ARBA" id="ARBA00022917"/>
    </source>
</evidence>
<dbReference type="GO" id="GO:0006420">
    <property type="term" value="P:arginyl-tRNA aminoacylation"/>
    <property type="evidence" value="ECO:0007669"/>
    <property type="project" value="UniProtKB-UniRule"/>
</dbReference>
<comment type="similarity">
    <text evidence="2 11 12">Belongs to the class-I aminoacyl-tRNA synthetase family.</text>
</comment>
<evidence type="ECO:0000313" key="15">
    <source>
        <dbReference type="EMBL" id="NDU41490.1"/>
    </source>
</evidence>
<dbReference type="PRINTS" id="PR01038">
    <property type="entry name" value="TRNASYNTHARG"/>
</dbReference>
<evidence type="ECO:0000259" key="13">
    <source>
        <dbReference type="SMART" id="SM00836"/>
    </source>
</evidence>
<protein>
    <recommendedName>
        <fullName evidence="11">Arginine--tRNA ligase</fullName>
        <ecNumber evidence="11">6.1.1.19</ecNumber>
    </recommendedName>
    <alternativeName>
        <fullName evidence="11">Arginyl-tRNA synthetase</fullName>
        <shortName evidence="11">ArgRS</shortName>
    </alternativeName>
</protein>
<dbReference type="Gene3D" id="1.10.730.10">
    <property type="entry name" value="Isoleucyl-tRNA Synthetase, Domain 1"/>
    <property type="match status" value="1"/>
</dbReference>
<keyword evidence="7 11" id="KW-0067">ATP-binding</keyword>
<dbReference type="InterPro" id="IPR001412">
    <property type="entry name" value="aa-tRNA-synth_I_CS"/>
</dbReference>
<dbReference type="SUPFAM" id="SSF55190">
    <property type="entry name" value="Arginyl-tRNA synthetase (ArgRS), N-terminal 'additional' domain"/>
    <property type="match status" value="1"/>
</dbReference>
<reference evidence="15" key="1">
    <citation type="submission" date="2019-11" db="EMBL/GenBank/DDBJ databases">
        <title>Acidithiobacillus ferrianus sp. nov.: a facultatively anaerobic and extremely acidophilic chemolithoautotroph.</title>
        <authorList>
            <person name="Norris P.R."/>
            <person name="Falagan C."/>
            <person name="Moya-Beltran A."/>
            <person name="Castro M."/>
            <person name="Quatrini R."/>
            <person name="Johnson D.B."/>
        </authorList>
    </citation>
    <scope>NUCLEOTIDE SEQUENCE [LARGE SCALE GENOMIC DNA]</scope>
    <source>
        <strain evidence="15">MG</strain>
    </source>
</reference>
<dbReference type="InterPro" id="IPR014729">
    <property type="entry name" value="Rossmann-like_a/b/a_fold"/>
</dbReference>
<dbReference type="PANTHER" id="PTHR11956:SF5">
    <property type="entry name" value="ARGININE--TRNA LIGASE, CYTOPLASMIC"/>
    <property type="match status" value="1"/>
</dbReference>
<dbReference type="FunFam" id="1.10.730.10:FF:000008">
    <property type="entry name" value="Arginine--tRNA ligase"/>
    <property type="match status" value="1"/>
</dbReference>
<evidence type="ECO:0000256" key="10">
    <source>
        <dbReference type="ARBA" id="ARBA00049339"/>
    </source>
</evidence>
<evidence type="ECO:0000256" key="7">
    <source>
        <dbReference type="ARBA" id="ARBA00022840"/>
    </source>
</evidence>
<dbReference type="EC" id="6.1.1.19" evidence="11"/>
<evidence type="ECO:0000256" key="11">
    <source>
        <dbReference type="HAMAP-Rule" id="MF_00123"/>
    </source>
</evidence>
<dbReference type="HAMAP" id="MF_00123">
    <property type="entry name" value="Arg_tRNA_synth"/>
    <property type="match status" value="1"/>
</dbReference>
<keyword evidence="6 11" id="KW-0547">Nucleotide-binding</keyword>
<name>A0A845U9Y6_9PROT</name>
<dbReference type="Pfam" id="PF00750">
    <property type="entry name" value="tRNA-synt_1d"/>
    <property type="match status" value="2"/>
</dbReference>
<dbReference type="FunFam" id="3.40.50.620:FF:000062">
    <property type="entry name" value="Arginine--tRNA ligase"/>
    <property type="match status" value="1"/>
</dbReference>
<dbReference type="SUPFAM" id="SSF47323">
    <property type="entry name" value="Anticodon-binding domain of a subclass of class I aminoacyl-tRNA synthetases"/>
    <property type="match status" value="1"/>
</dbReference>
<keyword evidence="8 11" id="KW-0648">Protein biosynthesis</keyword>
<dbReference type="Pfam" id="PF03485">
    <property type="entry name" value="Arg_tRNA_synt_N"/>
    <property type="match status" value="1"/>
</dbReference>
<comment type="catalytic activity">
    <reaction evidence="10 11">
        <text>tRNA(Arg) + L-arginine + ATP = L-arginyl-tRNA(Arg) + AMP + diphosphate</text>
        <dbReference type="Rhea" id="RHEA:20301"/>
        <dbReference type="Rhea" id="RHEA-COMP:9658"/>
        <dbReference type="Rhea" id="RHEA-COMP:9673"/>
        <dbReference type="ChEBI" id="CHEBI:30616"/>
        <dbReference type="ChEBI" id="CHEBI:32682"/>
        <dbReference type="ChEBI" id="CHEBI:33019"/>
        <dbReference type="ChEBI" id="CHEBI:78442"/>
        <dbReference type="ChEBI" id="CHEBI:78513"/>
        <dbReference type="ChEBI" id="CHEBI:456215"/>
        <dbReference type="EC" id="6.1.1.19"/>
    </reaction>
</comment>
<keyword evidence="9 11" id="KW-0030">Aminoacyl-tRNA synthetase</keyword>
<dbReference type="InterPro" id="IPR009080">
    <property type="entry name" value="tRNAsynth_Ia_anticodon-bd"/>
</dbReference>
<comment type="subcellular location">
    <subcellularLocation>
        <location evidence="1 11">Cytoplasm</location>
    </subcellularLocation>
</comment>
<dbReference type="NCBIfam" id="TIGR00456">
    <property type="entry name" value="argS"/>
    <property type="match status" value="1"/>
</dbReference>
<dbReference type="Gene3D" id="3.30.1360.70">
    <property type="entry name" value="Arginyl tRNA synthetase N-terminal domain"/>
    <property type="match status" value="1"/>
</dbReference>
<feature type="short sequence motif" description="'HIGH' region" evidence="11">
    <location>
        <begin position="127"/>
        <end position="137"/>
    </location>
</feature>
<dbReference type="SUPFAM" id="SSF52374">
    <property type="entry name" value="Nucleotidylyl transferase"/>
    <property type="match status" value="1"/>
</dbReference>
<dbReference type="GO" id="GO:0005524">
    <property type="term" value="F:ATP binding"/>
    <property type="evidence" value="ECO:0007669"/>
    <property type="project" value="UniProtKB-UniRule"/>
</dbReference>
<feature type="domain" description="Arginyl tRNA synthetase N-terminal" evidence="14">
    <location>
        <begin position="3"/>
        <end position="90"/>
    </location>
</feature>
<dbReference type="SMART" id="SM00836">
    <property type="entry name" value="DALR_1"/>
    <property type="match status" value="1"/>
</dbReference>
<keyword evidence="4 11" id="KW-0963">Cytoplasm</keyword>
<evidence type="ECO:0000256" key="4">
    <source>
        <dbReference type="ARBA" id="ARBA00022490"/>
    </source>
</evidence>
<dbReference type="AlphaFoldDB" id="A0A845U9Y6"/>
<dbReference type="PROSITE" id="PS00178">
    <property type="entry name" value="AA_TRNA_LIGASE_I"/>
    <property type="match status" value="1"/>
</dbReference>
<evidence type="ECO:0000256" key="2">
    <source>
        <dbReference type="ARBA" id="ARBA00005594"/>
    </source>
</evidence>
<dbReference type="CDD" id="cd00671">
    <property type="entry name" value="ArgRS_core"/>
    <property type="match status" value="1"/>
</dbReference>